<dbReference type="AlphaFoldDB" id="A0A1I3GTH6"/>
<name>A0A1I3GTH6_9FLAO</name>
<dbReference type="EMBL" id="FOQT01000003">
    <property type="protein sequence ID" value="SFI26747.1"/>
    <property type="molecule type" value="Genomic_DNA"/>
</dbReference>
<dbReference type="Proteomes" id="UP000198931">
    <property type="component" value="Unassembled WGS sequence"/>
</dbReference>
<keyword evidence="1" id="KW-0645">Protease</keyword>
<dbReference type="InterPro" id="IPR021109">
    <property type="entry name" value="Peptidase_aspartic_dom_sf"/>
</dbReference>
<dbReference type="RefSeq" id="WP_090080182.1">
    <property type="nucleotide sequence ID" value="NZ_FOQT01000003.1"/>
</dbReference>
<protein>
    <submittedName>
        <fullName evidence="1">Aspartyl protease</fullName>
    </submittedName>
</protein>
<dbReference type="Gene3D" id="2.40.70.10">
    <property type="entry name" value="Acid Proteases"/>
    <property type="match status" value="1"/>
</dbReference>
<accession>A0A1I3GTH6</accession>
<dbReference type="GO" id="GO:0008233">
    <property type="term" value="F:peptidase activity"/>
    <property type="evidence" value="ECO:0007669"/>
    <property type="project" value="UniProtKB-KW"/>
</dbReference>
<keyword evidence="2" id="KW-1185">Reference proteome</keyword>
<proteinExistence type="predicted"/>
<gene>
    <name evidence="1" type="ORF">SAMN05443292_2016</name>
</gene>
<dbReference type="GO" id="GO:0006508">
    <property type="term" value="P:proteolysis"/>
    <property type="evidence" value="ECO:0007669"/>
    <property type="project" value="UniProtKB-KW"/>
</dbReference>
<evidence type="ECO:0000313" key="1">
    <source>
        <dbReference type="EMBL" id="SFI26747.1"/>
    </source>
</evidence>
<reference evidence="1 2" key="1">
    <citation type="submission" date="2016-10" db="EMBL/GenBank/DDBJ databases">
        <authorList>
            <person name="de Groot N.N."/>
        </authorList>
    </citation>
    <scope>NUCLEOTIDE SEQUENCE [LARGE SCALE GENOMIC DNA]</scope>
    <source>
        <strain evidence="1 2">DSM 26000</strain>
    </source>
</reference>
<keyword evidence="1" id="KW-0378">Hydrolase</keyword>
<sequence length="389" mass="44769">MKIVRILILSFLLISILGFSQKKLPIVYANSTKVKIYEEDNPVSNWSINSKLKIDQYTTNKLVKTKTVKFKTDIDSISFKIKSGMKRDFIVILNGKDSCLTRIQSPEVKNFSKLKPEIHDSIPFFVNKFNTNYMNVVFNKVDSLKMNFDTGANDVDFTNEALQKKIKSNPKLYDTDYDFKIGKRDYKAKVYDIELAGNETDGLLGRDLFDGMVVELNYDKNKMIIHSKMPTSISNDKQYSKFNIKYIKGKPFIETEISQNGIQNKSYFLFDLGYQKTVMLDNDLLNENHFPTDKMAVIKKVIMHGTSGNEVPVITSNLETLKLGKFELKNIPTQILTQNKPIPGLKMHILGNEILKKFNTVLDFQNNVIYLKPNHLYDLAFSDQIKEKS</sequence>
<dbReference type="OrthoDB" id="5166556at2"/>
<evidence type="ECO:0000313" key="2">
    <source>
        <dbReference type="Proteomes" id="UP000198931"/>
    </source>
</evidence>
<organism evidence="1 2">
    <name type="scientific">Halpernia frigidisoli</name>
    <dbReference type="NCBI Taxonomy" id="1125876"/>
    <lineage>
        <taxon>Bacteria</taxon>
        <taxon>Pseudomonadati</taxon>
        <taxon>Bacteroidota</taxon>
        <taxon>Flavobacteriia</taxon>
        <taxon>Flavobacteriales</taxon>
        <taxon>Weeksellaceae</taxon>
        <taxon>Chryseobacterium group</taxon>
        <taxon>Halpernia</taxon>
    </lineage>
</organism>
<dbReference type="STRING" id="1125876.SAMN05443292_2016"/>